<evidence type="ECO:0000313" key="2">
    <source>
        <dbReference type="EMBL" id="KKN51186.1"/>
    </source>
</evidence>
<accession>A0A0F9TQ11</accession>
<protein>
    <recommendedName>
        <fullName evidence="3">Dihydrodipicolinate synthase</fullName>
    </recommendedName>
</protein>
<comment type="caution">
    <text evidence="2">The sequence shown here is derived from an EMBL/GenBank/DDBJ whole genome shotgun (WGS) entry which is preliminary data.</text>
</comment>
<dbReference type="InterPro" id="IPR013785">
    <property type="entry name" value="Aldolase_TIM"/>
</dbReference>
<dbReference type="CDD" id="cd00408">
    <property type="entry name" value="DHDPS-like"/>
    <property type="match status" value="1"/>
</dbReference>
<sequence length="295" mass="32067">MANTVFSGIIAYTITPFTLDEQINIDVLHALIDKLIDAGVDAIAALGSAGEGVYLDDDEWHFVASETIKQVKGRVPVIIGIAELTTKKAISRAMFAQKLGADAIMVSPFSYYRLSEDEIYDHYAAISDAVSLPIMVYNNPATCGIDMSPEFMLSMIETIDNATMIKESTGDIQRMRTIHRLSQGRVPFFNGCNYIALDALHAGAVGWCTAAPCLIGDLAKQLFDSVQHGEPEKAKTLFEHQLPLLEFIVNGGLASTVKAGLEIRGLAAGVARRPLKPLSEEKKKTLEQILLKVIG</sequence>
<evidence type="ECO:0008006" key="3">
    <source>
        <dbReference type="Google" id="ProtNLM"/>
    </source>
</evidence>
<dbReference type="Gene3D" id="3.20.20.70">
    <property type="entry name" value="Aldolase class I"/>
    <property type="match status" value="1"/>
</dbReference>
<dbReference type="EMBL" id="LAZR01001075">
    <property type="protein sequence ID" value="KKN51186.1"/>
    <property type="molecule type" value="Genomic_DNA"/>
</dbReference>
<dbReference type="PRINTS" id="PR00146">
    <property type="entry name" value="DHPICSNTHASE"/>
</dbReference>
<evidence type="ECO:0000256" key="1">
    <source>
        <dbReference type="ARBA" id="ARBA00023239"/>
    </source>
</evidence>
<dbReference type="SUPFAM" id="SSF51569">
    <property type="entry name" value="Aldolase"/>
    <property type="match status" value="1"/>
</dbReference>
<dbReference type="GO" id="GO:0005829">
    <property type="term" value="C:cytosol"/>
    <property type="evidence" value="ECO:0007669"/>
    <property type="project" value="TreeGrafter"/>
</dbReference>
<dbReference type="PANTHER" id="PTHR12128:SF66">
    <property type="entry name" value="4-HYDROXY-2-OXOGLUTARATE ALDOLASE, MITOCHONDRIAL"/>
    <property type="match status" value="1"/>
</dbReference>
<dbReference type="PANTHER" id="PTHR12128">
    <property type="entry name" value="DIHYDRODIPICOLINATE SYNTHASE"/>
    <property type="match status" value="1"/>
</dbReference>
<gene>
    <name evidence="2" type="ORF">LCGC14_0625260</name>
</gene>
<name>A0A0F9TQ11_9ZZZZ</name>
<dbReference type="SMART" id="SM01130">
    <property type="entry name" value="DHDPS"/>
    <property type="match status" value="1"/>
</dbReference>
<keyword evidence="1" id="KW-0456">Lyase</keyword>
<proteinExistence type="predicted"/>
<dbReference type="AlphaFoldDB" id="A0A0F9TQ11"/>
<dbReference type="PIRSF" id="PIRSF001365">
    <property type="entry name" value="DHDPS"/>
    <property type="match status" value="1"/>
</dbReference>
<organism evidence="2">
    <name type="scientific">marine sediment metagenome</name>
    <dbReference type="NCBI Taxonomy" id="412755"/>
    <lineage>
        <taxon>unclassified sequences</taxon>
        <taxon>metagenomes</taxon>
        <taxon>ecological metagenomes</taxon>
    </lineage>
</organism>
<dbReference type="GO" id="GO:0008840">
    <property type="term" value="F:4-hydroxy-tetrahydrodipicolinate synthase activity"/>
    <property type="evidence" value="ECO:0007669"/>
    <property type="project" value="TreeGrafter"/>
</dbReference>
<dbReference type="Pfam" id="PF00701">
    <property type="entry name" value="DHDPS"/>
    <property type="match status" value="1"/>
</dbReference>
<dbReference type="InterPro" id="IPR002220">
    <property type="entry name" value="DapA-like"/>
</dbReference>
<reference evidence="2" key="1">
    <citation type="journal article" date="2015" name="Nature">
        <title>Complex archaea that bridge the gap between prokaryotes and eukaryotes.</title>
        <authorList>
            <person name="Spang A."/>
            <person name="Saw J.H."/>
            <person name="Jorgensen S.L."/>
            <person name="Zaremba-Niedzwiedzka K."/>
            <person name="Martijn J."/>
            <person name="Lind A.E."/>
            <person name="van Eijk R."/>
            <person name="Schleper C."/>
            <person name="Guy L."/>
            <person name="Ettema T.J."/>
        </authorList>
    </citation>
    <scope>NUCLEOTIDE SEQUENCE</scope>
</reference>